<organism evidence="1 3">
    <name type="scientific">Pseudomonas fluorescens</name>
    <dbReference type="NCBI Taxonomy" id="294"/>
    <lineage>
        <taxon>Bacteria</taxon>
        <taxon>Pseudomonadati</taxon>
        <taxon>Pseudomonadota</taxon>
        <taxon>Gammaproteobacteria</taxon>
        <taxon>Pseudomonadales</taxon>
        <taxon>Pseudomonadaceae</taxon>
        <taxon>Pseudomonas</taxon>
    </lineage>
</organism>
<sequence length="172" mass="19508">MRQVLDTVWQRRGTSWLWDEEARNQVCKAEEVWSLRQFLLSAQAPGKPSHWPDDLPSNNSRTLIVAGLEGSLDLLAPDQGEVWLGDTIKRAILSFQDEYAGEAALIFWLPQKHGRLKVQASTDAVSWLCEAPNRGQQLDFGRLLWGEANEYPQEILLREGAQTAGLFHLRIT</sequence>
<dbReference type="Proteomes" id="UP000239731">
    <property type="component" value="Unassembled WGS sequence"/>
</dbReference>
<evidence type="ECO:0000313" key="4">
    <source>
        <dbReference type="Proteomes" id="UP000379480"/>
    </source>
</evidence>
<evidence type="ECO:0000313" key="2">
    <source>
        <dbReference type="EMBL" id="VVO09083.1"/>
    </source>
</evidence>
<dbReference type="Proteomes" id="UP000379480">
    <property type="component" value="Unassembled WGS sequence"/>
</dbReference>
<reference evidence="2 4" key="2">
    <citation type="submission" date="2019-09" db="EMBL/GenBank/DDBJ databases">
        <authorList>
            <person name="Chandra G."/>
            <person name="Truman W A."/>
        </authorList>
    </citation>
    <scope>NUCLEOTIDE SEQUENCE [LARGE SCALE GENOMIC DNA]</scope>
    <source>
        <strain evidence="2">PS723</strain>
    </source>
</reference>
<dbReference type="OrthoDB" id="5515339at2"/>
<protein>
    <submittedName>
        <fullName evidence="1">Uncharacterized protein</fullName>
    </submittedName>
</protein>
<proteinExistence type="predicted"/>
<dbReference type="EMBL" id="CABVHY010000015">
    <property type="protein sequence ID" value="VVO09083.1"/>
    <property type="molecule type" value="Genomic_DNA"/>
</dbReference>
<dbReference type="RefSeq" id="WP_034115125.1">
    <property type="nucleotide sequence ID" value="NZ_CABVHY010000015.1"/>
</dbReference>
<accession>A0A2T0IBK4</accession>
<gene>
    <name evidence="1" type="ORF">C7A10_12535</name>
    <name evidence="2" type="ORF">PS723_03267</name>
</gene>
<dbReference type="AlphaFoldDB" id="A0A2T0IBK4"/>
<name>A0A2T0IBK4_PSEFL</name>
<reference evidence="1 3" key="1">
    <citation type="submission" date="2018-03" db="EMBL/GenBank/DDBJ databases">
        <title>Blue discolouration in mozzarella cheese caused by Pseudomonas fluorescens.</title>
        <authorList>
            <person name="Chiesa F."/>
            <person name="Dalmasso A."/>
            <person name="Lomonaco S."/>
        </authorList>
    </citation>
    <scope>NUCLEOTIDE SEQUENCE [LARGE SCALE GENOMIC DNA]</scope>
    <source>
        <strain evidence="1 3">11293</strain>
    </source>
</reference>
<dbReference type="EMBL" id="PVUH01000007">
    <property type="protein sequence ID" value="PRW92719.1"/>
    <property type="molecule type" value="Genomic_DNA"/>
</dbReference>
<evidence type="ECO:0000313" key="3">
    <source>
        <dbReference type="Proteomes" id="UP000239731"/>
    </source>
</evidence>
<evidence type="ECO:0000313" key="1">
    <source>
        <dbReference type="EMBL" id="PRW92719.1"/>
    </source>
</evidence>